<dbReference type="SUPFAM" id="SSF161219">
    <property type="entry name" value="CHY zinc finger-like"/>
    <property type="match status" value="1"/>
</dbReference>
<reference evidence="9 10" key="1">
    <citation type="submission" date="2021-02" db="EMBL/GenBank/DDBJ databases">
        <title>Variation within the Batrachochytrium salamandrivorans European outbreak.</title>
        <authorList>
            <person name="Kelly M."/>
            <person name="Pasmans F."/>
            <person name="Shea T.P."/>
            <person name="Munoz J.F."/>
            <person name="Carranza S."/>
            <person name="Cuomo C.A."/>
            <person name="Martel A."/>
        </authorList>
    </citation>
    <scope>NUCLEOTIDE SEQUENCE [LARGE SCALE GENOMIC DNA]</scope>
    <source>
        <strain evidence="9 10">AMFP18/2</strain>
    </source>
</reference>
<feature type="domain" description="C3H1-type" evidence="7">
    <location>
        <begin position="1"/>
        <end position="26"/>
    </location>
</feature>
<evidence type="ECO:0000259" key="7">
    <source>
        <dbReference type="PROSITE" id="PS50103"/>
    </source>
</evidence>
<dbReference type="Pfam" id="PF05495">
    <property type="entry name" value="zf-CHY"/>
    <property type="match status" value="1"/>
</dbReference>
<feature type="compositionally biased region" description="Acidic residues" evidence="6">
    <location>
        <begin position="498"/>
        <end position="532"/>
    </location>
</feature>
<keyword evidence="2 4" id="KW-0863">Zinc-finger</keyword>
<feature type="compositionally biased region" description="Basic and acidic residues" evidence="6">
    <location>
        <begin position="147"/>
        <end position="159"/>
    </location>
</feature>
<evidence type="ECO:0000256" key="2">
    <source>
        <dbReference type="ARBA" id="ARBA00022771"/>
    </source>
</evidence>
<feature type="region of interest" description="Disordered" evidence="6">
    <location>
        <begin position="30"/>
        <end position="93"/>
    </location>
</feature>
<feature type="compositionally biased region" description="Polar residues" evidence="6">
    <location>
        <begin position="228"/>
        <end position="273"/>
    </location>
</feature>
<evidence type="ECO:0000313" key="9">
    <source>
        <dbReference type="EMBL" id="KAH6592255.1"/>
    </source>
</evidence>
<feature type="compositionally biased region" description="Basic residues" evidence="6">
    <location>
        <begin position="880"/>
        <end position="897"/>
    </location>
</feature>
<evidence type="ECO:0000256" key="4">
    <source>
        <dbReference type="PROSITE-ProRule" id="PRU00601"/>
    </source>
</evidence>
<evidence type="ECO:0000256" key="1">
    <source>
        <dbReference type="ARBA" id="ARBA00022723"/>
    </source>
</evidence>
<keyword evidence="3 5" id="KW-0862">Zinc</keyword>
<dbReference type="PROSITE" id="PS51266">
    <property type="entry name" value="ZF_CHY"/>
    <property type="match status" value="1"/>
</dbReference>
<feature type="compositionally biased region" description="Basic residues" evidence="6">
    <location>
        <begin position="208"/>
        <end position="226"/>
    </location>
</feature>
<dbReference type="Proteomes" id="UP001648503">
    <property type="component" value="Unassembled WGS sequence"/>
</dbReference>
<feature type="compositionally biased region" description="Low complexity" evidence="6">
    <location>
        <begin position="52"/>
        <end position="78"/>
    </location>
</feature>
<evidence type="ECO:0000313" key="10">
    <source>
        <dbReference type="Proteomes" id="UP001648503"/>
    </source>
</evidence>
<feature type="region of interest" description="Disordered" evidence="6">
    <location>
        <begin position="473"/>
        <end position="540"/>
    </location>
</feature>
<evidence type="ECO:0000256" key="5">
    <source>
        <dbReference type="PROSITE-ProRule" id="PRU00723"/>
    </source>
</evidence>
<feature type="compositionally biased region" description="Low complexity" evidence="6">
    <location>
        <begin position="473"/>
        <end position="482"/>
    </location>
</feature>
<dbReference type="InterPro" id="IPR000571">
    <property type="entry name" value="Znf_CCCH"/>
</dbReference>
<feature type="zinc finger region" description="C3H1-type" evidence="5">
    <location>
        <begin position="1"/>
        <end position="26"/>
    </location>
</feature>
<evidence type="ECO:0000259" key="8">
    <source>
        <dbReference type="PROSITE" id="PS51266"/>
    </source>
</evidence>
<evidence type="ECO:0008006" key="11">
    <source>
        <dbReference type="Google" id="ProtNLM"/>
    </source>
</evidence>
<proteinExistence type="predicted"/>
<dbReference type="PROSITE" id="PS50103">
    <property type="entry name" value="ZF_C3H1"/>
    <property type="match status" value="1"/>
</dbReference>
<evidence type="ECO:0000256" key="6">
    <source>
        <dbReference type="SAM" id="MobiDB-lite"/>
    </source>
</evidence>
<dbReference type="InterPro" id="IPR008913">
    <property type="entry name" value="Znf_CHY"/>
</dbReference>
<feature type="compositionally biased region" description="Low complexity" evidence="6">
    <location>
        <begin position="331"/>
        <end position="348"/>
    </location>
</feature>
<sequence length="897" mass="97871">MPNCQFFVSAAGCGFGADCRFDHVADPNRSLLSTAPPAQANQDNSHARSHGSRNQNRNRNSNTANNNSTSNNNTRNATGRSHHQSNDRLSPSRNSRCALLHRHQQPAATAHIPIVRFHDPPTAYEGESTDNSSHRRQTHTSSASRSDGQRFRNRPKSDSRASPQIPARATPSPSSENSNTIGTHVHAGSSSQLSGTVDPASHSLRGCNRSHRGNRSRSRNHNRGSRGAKNNLNESHPASTTPASTVSLNNTVEGASVSIPSPLSTSDSNIANTSRHRQPPAHRPAFQRPIPKSLQDRFNHTTDPLCRMHLQRDIELGQLERRYRSSGYIQSESTYSSTPDTTSTSRSSTTVHLDLVPTDPDFPYDLAALHISLLIPDLFPTDRACRLVVLNKEIPAHLGRNIERAWMRKVEASKIGLLALLNWLDTNLESLFIERDDGIITSFQGHGRIGESGAGRVGMSGVIPAAWAIGSSSQSISDSGSGNAVLSPPSCIDHSNSYDDEDDGEKESDDDDDDDVDDDDGDDDDEADEDAGDGNGGVLRSVDISIMDEIPGYDDTLEDEFDHVDDVLYTDDLTEIVQDLTTSLSALSTCSTTGYIKRGTQIRLPSTRLDGISLLHCTSISLTIRCVRCKDTAEVLKLLPSPSETSPDTQSIPCKTCQTMLSVAFRRDFMHPTSTCLGYLDLHNATAFDLGPGTYVSTCSVCDAEHVYPHLPTLTPVTLHCRSCHAATTLQLGQVKFNAVGAGHNVTHASHLSKQARKKHLVDKKKLLAMGISVGSPLPSNGASCSHFKTSYRWFRFGCCGMIYPCSTCHETLKRDTHEMVWASRQFCGFCSREQAYNGIKPCIACGKDLTKRNRGSGFWEGGKGTRDQSRLSSKDSRKFRGLGKTKSQKAMNKAKS</sequence>
<feature type="compositionally biased region" description="Polar residues" evidence="6">
    <location>
        <begin position="171"/>
        <end position="195"/>
    </location>
</feature>
<dbReference type="EMBL" id="JAFCIX010000384">
    <property type="protein sequence ID" value="KAH6592255.1"/>
    <property type="molecule type" value="Genomic_DNA"/>
</dbReference>
<evidence type="ECO:0000256" key="3">
    <source>
        <dbReference type="ARBA" id="ARBA00022833"/>
    </source>
</evidence>
<accession>A0ABQ8F842</accession>
<protein>
    <recommendedName>
        <fullName evidence="11">CHY-type domain-containing protein</fullName>
    </recommendedName>
</protein>
<feature type="compositionally biased region" description="Basic and acidic residues" evidence="6">
    <location>
        <begin position="864"/>
        <end position="879"/>
    </location>
</feature>
<feature type="region of interest" description="Disordered" evidence="6">
    <location>
        <begin position="857"/>
        <end position="897"/>
    </location>
</feature>
<feature type="region of interest" description="Disordered" evidence="6">
    <location>
        <begin position="327"/>
        <end position="348"/>
    </location>
</feature>
<keyword evidence="10" id="KW-1185">Reference proteome</keyword>
<dbReference type="InterPro" id="IPR037274">
    <property type="entry name" value="Znf_CHY_sf"/>
</dbReference>
<feature type="domain" description="CHY-type" evidence="8">
    <location>
        <begin position="778"/>
        <end position="848"/>
    </location>
</feature>
<keyword evidence="1 5" id="KW-0479">Metal-binding</keyword>
<organism evidence="9 10">
    <name type="scientific">Batrachochytrium salamandrivorans</name>
    <dbReference type="NCBI Taxonomy" id="1357716"/>
    <lineage>
        <taxon>Eukaryota</taxon>
        <taxon>Fungi</taxon>
        <taxon>Fungi incertae sedis</taxon>
        <taxon>Chytridiomycota</taxon>
        <taxon>Chytridiomycota incertae sedis</taxon>
        <taxon>Chytridiomycetes</taxon>
        <taxon>Rhizophydiales</taxon>
        <taxon>Rhizophydiales incertae sedis</taxon>
        <taxon>Batrachochytrium</taxon>
    </lineage>
</organism>
<feature type="region of interest" description="Disordered" evidence="6">
    <location>
        <begin position="119"/>
        <end position="299"/>
    </location>
</feature>
<gene>
    <name evidence="9" type="ORF">BASA50_008156</name>
</gene>
<comment type="caution">
    <text evidence="9">The sequence shown here is derived from an EMBL/GenBank/DDBJ whole genome shotgun (WGS) entry which is preliminary data.</text>
</comment>
<name>A0ABQ8F842_9FUNG</name>